<evidence type="ECO:0000313" key="2">
    <source>
        <dbReference type="Proteomes" id="UP000464865"/>
    </source>
</evidence>
<name>A0A7L5BFY2_9HYPH</name>
<gene>
    <name evidence="1" type="ORF">G3A56_07260</name>
</gene>
<sequence length="125" mass="13991">MTDARPMPASIEEIAETIGMRLALKIVQTYGGMEIKFPKNPHDQHAVILALGKEDGYEVCKYMGGSLLSVPHCRPPRSMKADIRRLEAEGLSRGEIARRLGITQRWVREVANAPPSNQFDLFENT</sequence>
<dbReference type="InterPro" id="IPR009057">
    <property type="entry name" value="Homeodomain-like_sf"/>
</dbReference>
<organism evidence="1 2">
    <name type="scientific">Rhizobium oryzihabitans</name>
    <dbReference type="NCBI Taxonomy" id="2267833"/>
    <lineage>
        <taxon>Bacteria</taxon>
        <taxon>Pseudomonadati</taxon>
        <taxon>Pseudomonadota</taxon>
        <taxon>Alphaproteobacteria</taxon>
        <taxon>Hyphomicrobiales</taxon>
        <taxon>Rhizobiaceae</taxon>
        <taxon>Rhizobium/Agrobacterium group</taxon>
        <taxon>Rhizobium</taxon>
    </lineage>
</organism>
<dbReference type="Proteomes" id="UP000464865">
    <property type="component" value="Chromosome M15-11"/>
</dbReference>
<reference evidence="1 2" key="1">
    <citation type="submission" date="2020-02" db="EMBL/GenBank/DDBJ databases">
        <title>Plant-Promoting Endophytic Bacterium Rhizobium oryzihabitans sp. nov., Isolated from the Root of Rice.</title>
        <authorList>
            <person name="zhao J."/>
            <person name="Zhang G."/>
        </authorList>
    </citation>
    <scope>NUCLEOTIDE SEQUENCE [LARGE SCALE GENOMIC DNA]</scope>
    <source>
        <strain evidence="1 2">M15</strain>
    </source>
</reference>
<dbReference type="EMBL" id="CP048632">
    <property type="protein sequence ID" value="QIB37814.1"/>
    <property type="molecule type" value="Genomic_DNA"/>
</dbReference>
<dbReference type="KEGG" id="roy:G3A56_07260"/>
<protein>
    <submittedName>
        <fullName evidence="1">Uncharacterized protein</fullName>
    </submittedName>
</protein>
<evidence type="ECO:0000313" key="1">
    <source>
        <dbReference type="EMBL" id="QIB37814.1"/>
    </source>
</evidence>
<dbReference type="RefSeq" id="WP_003492010.1">
    <property type="nucleotide sequence ID" value="NZ_CP048632.1"/>
</dbReference>
<keyword evidence="2" id="KW-1185">Reference proteome</keyword>
<accession>A0A7L5BFY2</accession>
<dbReference type="SUPFAM" id="SSF46689">
    <property type="entry name" value="Homeodomain-like"/>
    <property type="match status" value="1"/>
</dbReference>
<dbReference type="AlphaFoldDB" id="A0A7L5BFY2"/>
<proteinExistence type="predicted"/>